<dbReference type="SUPFAM" id="SSF55785">
    <property type="entry name" value="PYP-like sensor domain (PAS domain)"/>
    <property type="match status" value="1"/>
</dbReference>
<keyword evidence="7" id="KW-0285">Flavoprotein</keyword>
<keyword evidence="11" id="KW-0547">Nucleotide-binding</keyword>
<evidence type="ECO:0000256" key="9">
    <source>
        <dbReference type="ARBA" id="ARBA00022679"/>
    </source>
</evidence>
<evidence type="ECO:0000313" key="19">
    <source>
        <dbReference type="EMBL" id="OAP43815.1"/>
    </source>
</evidence>
<protein>
    <recommendedName>
        <fullName evidence="3">Blue-light-activated histidine kinase</fullName>
        <ecNumber evidence="2">2.7.13.3</ecNumber>
    </recommendedName>
</protein>
<dbReference type="InterPro" id="IPR000014">
    <property type="entry name" value="PAS"/>
</dbReference>
<comment type="catalytic activity">
    <reaction evidence="1">
        <text>ATP + protein L-histidine = ADP + protein N-phospho-L-histidine.</text>
        <dbReference type="EC" id="2.7.13.3"/>
    </reaction>
</comment>
<evidence type="ECO:0000256" key="6">
    <source>
        <dbReference type="ARBA" id="ARBA00022606"/>
    </source>
</evidence>
<dbReference type="EMBL" id="LNQB01000076">
    <property type="protein sequence ID" value="OAP43815.1"/>
    <property type="molecule type" value="Genomic_DNA"/>
</dbReference>
<dbReference type="Proteomes" id="UP000078507">
    <property type="component" value="Unassembled WGS sequence"/>
</dbReference>
<dbReference type="GO" id="GO:0005524">
    <property type="term" value="F:ATP binding"/>
    <property type="evidence" value="ECO:0007669"/>
    <property type="project" value="UniProtKB-KW"/>
</dbReference>
<evidence type="ECO:0000256" key="13">
    <source>
        <dbReference type="ARBA" id="ARBA00022840"/>
    </source>
</evidence>
<dbReference type="SUPFAM" id="SSF55874">
    <property type="entry name" value="ATPase domain of HSP90 chaperone/DNA topoisomerase II/histidine kinase"/>
    <property type="match status" value="1"/>
</dbReference>
<evidence type="ECO:0000256" key="3">
    <source>
        <dbReference type="ARBA" id="ARBA00021740"/>
    </source>
</evidence>
<evidence type="ECO:0000256" key="11">
    <source>
        <dbReference type="ARBA" id="ARBA00022741"/>
    </source>
</evidence>
<dbReference type="InterPro" id="IPR036890">
    <property type="entry name" value="HATPase_C_sf"/>
</dbReference>
<dbReference type="SUPFAM" id="SSF55781">
    <property type="entry name" value="GAF domain-like"/>
    <property type="match status" value="1"/>
</dbReference>
<evidence type="ECO:0000256" key="7">
    <source>
        <dbReference type="ARBA" id="ARBA00022630"/>
    </source>
</evidence>
<dbReference type="InterPro" id="IPR011102">
    <property type="entry name" value="Sig_transdc_His_kinase_HWE"/>
</dbReference>
<keyword evidence="16" id="KW-0675">Receptor</keyword>
<dbReference type="Pfam" id="PF00989">
    <property type="entry name" value="PAS"/>
    <property type="match status" value="1"/>
</dbReference>
<keyword evidence="8" id="KW-0288">FMN</keyword>
<evidence type="ECO:0000259" key="18">
    <source>
        <dbReference type="PROSITE" id="PS50113"/>
    </source>
</evidence>
<dbReference type="SMART" id="SM00911">
    <property type="entry name" value="HWE_HK"/>
    <property type="match status" value="1"/>
</dbReference>
<keyword evidence="6" id="KW-0716">Sensory transduction</keyword>
<dbReference type="NCBIfam" id="TIGR00229">
    <property type="entry name" value="sensory_box"/>
    <property type="match status" value="1"/>
</dbReference>
<reference evidence="19 20" key="1">
    <citation type="submission" date="2015-11" db="EMBL/GenBank/DDBJ databases">
        <title>Ensifer anhuiense sp. nov., an effective nitrogen fixation bacterium with Glycine soja.</title>
        <authorList>
            <person name="Yan H."/>
            <person name="Chen W."/>
        </authorList>
    </citation>
    <scope>NUCLEOTIDE SEQUENCE [LARGE SCALE GENOMIC DNA]</scope>
    <source>
        <strain evidence="19 20">LMG 7837</strain>
    </source>
</reference>
<dbReference type="PANTHER" id="PTHR41523">
    <property type="entry name" value="TWO-COMPONENT SYSTEM SENSOR PROTEIN"/>
    <property type="match status" value="1"/>
</dbReference>
<dbReference type="Gene3D" id="3.30.450.20">
    <property type="entry name" value="PAS domain"/>
    <property type="match status" value="1"/>
</dbReference>
<evidence type="ECO:0000259" key="17">
    <source>
        <dbReference type="PROSITE" id="PS50112"/>
    </source>
</evidence>
<feature type="domain" description="PAS" evidence="17">
    <location>
        <begin position="111"/>
        <end position="181"/>
    </location>
</feature>
<dbReference type="SMART" id="SM00091">
    <property type="entry name" value="PAS"/>
    <property type="match status" value="1"/>
</dbReference>
<dbReference type="Gene3D" id="3.30.565.10">
    <property type="entry name" value="Histidine kinase-like ATPase, C-terminal domain"/>
    <property type="match status" value="1"/>
</dbReference>
<proteinExistence type="predicted"/>
<keyword evidence="4" id="KW-0600">Photoreceptor protein</keyword>
<keyword evidence="10" id="KW-0677">Repeat</keyword>
<dbReference type="InterPro" id="IPR000700">
    <property type="entry name" value="PAS-assoc_C"/>
</dbReference>
<comment type="caution">
    <text evidence="19">The sequence shown here is derived from an EMBL/GenBank/DDBJ whole genome shotgun (WGS) entry which is preliminary data.</text>
</comment>
<keyword evidence="12" id="KW-0418">Kinase</keyword>
<dbReference type="CDD" id="cd00130">
    <property type="entry name" value="PAS"/>
    <property type="match status" value="1"/>
</dbReference>
<dbReference type="PROSITE" id="PS50113">
    <property type="entry name" value="PAC"/>
    <property type="match status" value="1"/>
</dbReference>
<dbReference type="InterPro" id="IPR013767">
    <property type="entry name" value="PAS_fold"/>
</dbReference>
<keyword evidence="14" id="KW-0157">Chromophore</keyword>
<dbReference type="InterPro" id="IPR001610">
    <property type="entry name" value="PAC"/>
</dbReference>
<dbReference type="InterPro" id="IPR029016">
    <property type="entry name" value="GAF-like_dom_sf"/>
</dbReference>
<dbReference type="Gene3D" id="3.30.450.40">
    <property type="match status" value="1"/>
</dbReference>
<accession>A0A178YAP7</accession>
<gene>
    <name evidence="19" type="ORF">ATB98_07980</name>
</gene>
<feature type="domain" description="PAC" evidence="18">
    <location>
        <begin position="184"/>
        <end position="236"/>
    </location>
</feature>
<keyword evidence="5" id="KW-0597">Phosphoprotein</keyword>
<dbReference type="GO" id="GO:0009881">
    <property type="term" value="F:photoreceptor activity"/>
    <property type="evidence" value="ECO:0007669"/>
    <property type="project" value="UniProtKB-KW"/>
</dbReference>
<dbReference type="InterPro" id="IPR035965">
    <property type="entry name" value="PAS-like_dom_sf"/>
</dbReference>
<evidence type="ECO:0000256" key="14">
    <source>
        <dbReference type="ARBA" id="ARBA00022991"/>
    </source>
</evidence>
<evidence type="ECO:0000256" key="10">
    <source>
        <dbReference type="ARBA" id="ARBA00022737"/>
    </source>
</evidence>
<evidence type="ECO:0000256" key="8">
    <source>
        <dbReference type="ARBA" id="ARBA00022643"/>
    </source>
</evidence>
<organism evidence="19 20">
    <name type="scientific">Sinorhizobium saheli</name>
    <dbReference type="NCBI Taxonomy" id="36856"/>
    <lineage>
        <taxon>Bacteria</taxon>
        <taxon>Pseudomonadati</taxon>
        <taxon>Pseudomonadota</taxon>
        <taxon>Alphaproteobacteria</taxon>
        <taxon>Hyphomicrobiales</taxon>
        <taxon>Rhizobiaceae</taxon>
        <taxon>Sinorhizobium/Ensifer group</taxon>
        <taxon>Sinorhizobium</taxon>
    </lineage>
</organism>
<dbReference type="Pfam" id="PF07536">
    <property type="entry name" value="HWE_HK"/>
    <property type="match status" value="1"/>
</dbReference>
<dbReference type="STRING" id="36856.ATB98_07980"/>
<keyword evidence="20" id="KW-1185">Reference proteome</keyword>
<evidence type="ECO:0000256" key="2">
    <source>
        <dbReference type="ARBA" id="ARBA00012438"/>
    </source>
</evidence>
<dbReference type="GO" id="GO:0006355">
    <property type="term" value="P:regulation of DNA-templated transcription"/>
    <property type="evidence" value="ECO:0007669"/>
    <property type="project" value="InterPro"/>
</dbReference>
<keyword evidence="13" id="KW-0067">ATP-binding</keyword>
<evidence type="ECO:0000256" key="1">
    <source>
        <dbReference type="ARBA" id="ARBA00000085"/>
    </source>
</evidence>
<evidence type="ECO:0000256" key="5">
    <source>
        <dbReference type="ARBA" id="ARBA00022553"/>
    </source>
</evidence>
<dbReference type="PROSITE" id="PS50112">
    <property type="entry name" value="PAS"/>
    <property type="match status" value="1"/>
</dbReference>
<keyword evidence="9" id="KW-0808">Transferase</keyword>
<dbReference type="SMART" id="SM00086">
    <property type="entry name" value="PAC"/>
    <property type="match status" value="1"/>
</dbReference>
<evidence type="ECO:0000256" key="16">
    <source>
        <dbReference type="ARBA" id="ARBA00023170"/>
    </source>
</evidence>
<dbReference type="AlphaFoldDB" id="A0A178YAP7"/>
<evidence type="ECO:0000256" key="15">
    <source>
        <dbReference type="ARBA" id="ARBA00023026"/>
    </source>
</evidence>
<keyword evidence="15" id="KW-0843">Virulence</keyword>
<name>A0A178YAP7_SINSA</name>
<dbReference type="GO" id="GO:0004673">
    <property type="term" value="F:protein histidine kinase activity"/>
    <property type="evidence" value="ECO:0007669"/>
    <property type="project" value="UniProtKB-EC"/>
</dbReference>
<evidence type="ECO:0000256" key="4">
    <source>
        <dbReference type="ARBA" id="ARBA00022543"/>
    </source>
</evidence>
<evidence type="ECO:0000256" key="12">
    <source>
        <dbReference type="ARBA" id="ARBA00022777"/>
    </source>
</evidence>
<dbReference type="PANTHER" id="PTHR41523:SF8">
    <property type="entry name" value="ETHYLENE RESPONSE SENSOR PROTEIN"/>
    <property type="match status" value="1"/>
</dbReference>
<evidence type="ECO:0000313" key="20">
    <source>
        <dbReference type="Proteomes" id="UP000078507"/>
    </source>
</evidence>
<sequence length="434" mass="47208">MRIVAWRGLSDACRSAVDGYSPWLPDDQDAEPFFIEDIATEGVPPSLKDITLHEGLRSLAFIPVPLDDKIIGELIIGFERAHAFTEHELQVSTTITRQLGFCIGRRLADEAARWLGAVIESSDDAIFTKNLDGIITGWNPGAEALFGYTASEVIGKPGKILIPIDRDDEEPTIFKRILDGERIDHYETTRQRKDGSLVDISLSVSPIKDVDRVIIGISKIARDVTERRRLEEKQQLLFSEMEHRIKNLFAVASSIVNIGARSATSPDDLAAAVCGRLNALAGAHSLTLSFSSPRRSFENPGTTLHSLVRTILSPFTRGGSAEATFTISGPDVPVASHAVTPLALLLYEFATNAVKYGSLSAPGGHIDVDCRKGKDHYFLTWRESGGLPLSMPNGEGFGSKLARATAAQLGAELSRELSSGSLVIRLALPLDRLR</sequence>
<dbReference type="EC" id="2.7.13.3" evidence="2"/>